<protein>
    <submittedName>
        <fullName evidence="1">Uncharacterized protein</fullName>
    </submittedName>
</protein>
<accession>A0AA87ZIR3</accession>
<dbReference type="Proteomes" id="UP001187192">
    <property type="component" value="Unassembled WGS sequence"/>
</dbReference>
<gene>
    <name evidence="1" type="ORF">TIFTF001_004805</name>
</gene>
<name>A0AA87ZIR3_FICCA</name>
<comment type="caution">
    <text evidence="1">The sequence shown here is derived from an EMBL/GenBank/DDBJ whole genome shotgun (WGS) entry which is preliminary data.</text>
</comment>
<proteinExistence type="predicted"/>
<evidence type="ECO:0000313" key="2">
    <source>
        <dbReference type="Proteomes" id="UP001187192"/>
    </source>
</evidence>
<organism evidence="1 2">
    <name type="scientific">Ficus carica</name>
    <name type="common">Common fig</name>
    <dbReference type="NCBI Taxonomy" id="3494"/>
    <lineage>
        <taxon>Eukaryota</taxon>
        <taxon>Viridiplantae</taxon>
        <taxon>Streptophyta</taxon>
        <taxon>Embryophyta</taxon>
        <taxon>Tracheophyta</taxon>
        <taxon>Spermatophyta</taxon>
        <taxon>Magnoliopsida</taxon>
        <taxon>eudicotyledons</taxon>
        <taxon>Gunneridae</taxon>
        <taxon>Pentapetalae</taxon>
        <taxon>rosids</taxon>
        <taxon>fabids</taxon>
        <taxon>Rosales</taxon>
        <taxon>Moraceae</taxon>
        <taxon>Ficeae</taxon>
        <taxon>Ficus</taxon>
    </lineage>
</organism>
<keyword evidence="2" id="KW-1185">Reference proteome</keyword>
<dbReference type="EMBL" id="BTGU01000005">
    <property type="protein sequence ID" value="GMN34652.1"/>
    <property type="molecule type" value="Genomic_DNA"/>
</dbReference>
<reference evidence="1" key="1">
    <citation type="submission" date="2023-07" db="EMBL/GenBank/DDBJ databases">
        <title>draft genome sequence of fig (Ficus carica).</title>
        <authorList>
            <person name="Takahashi T."/>
            <person name="Nishimura K."/>
        </authorList>
    </citation>
    <scope>NUCLEOTIDE SEQUENCE</scope>
</reference>
<evidence type="ECO:0000313" key="1">
    <source>
        <dbReference type="EMBL" id="GMN34652.1"/>
    </source>
</evidence>
<dbReference type="AlphaFoldDB" id="A0AA87ZIR3"/>
<sequence length="168" mass="19080">MAEVSNPNNGASNLHHHHHHHITGAIIRDFARAQRERRFRAPSAIHLHSVRIHDLHREKDLVTEEEAKIDASTKMKGPFVFPDLLTVEAQNWELIPLHREKCVTSVPHLNSATFNFTITPLTLQLIMPEAFNSATFTHKFNFTITPLSNSLSLYIIPLSPFSSPSPIR</sequence>